<keyword evidence="5 6" id="KW-0472">Membrane</keyword>
<keyword evidence="4 6" id="KW-1133">Transmembrane helix</keyword>
<evidence type="ECO:0000313" key="8">
    <source>
        <dbReference type="Proteomes" id="UP000319825"/>
    </source>
</evidence>
<keyword evidence="2" id="KW-1003">Cell membrane</keyword>
<dbReference type="AlphaFoldDB" id="A0A562I247"/>
<feature type="transmembrane region" description="Helical" evidence="6">
    <location>
        <begin position="30"/>
        <end position="50"/>
    </location>
</feature>
<organism evidence="7 8">
    <name type="scientific">Micromonospora olivasterospora</name>
    <dbReference type="NCBI Taxonomy" id="1880"/>
    <lineage>
        <taxon>Bacteria</taxon>
        <taxon>Bacillati</taxon>
        <taxon>Actinomycetota</taxon>
        <taxon>Actinomycetes</taxon>
        <taxon>Micromonosporales</taxon>
        <taxon>Micromonosporaceae</taxon>
        <taxon>Micromonospora</taxon>
    </lineage>
</organism>
<dbReference type="GO" id="GO:0005886">
    <property type="term" value="C:plasma membrane"/>
    <property type="evidence" value="ECO:0007669"/>
    <property type="project" value="UniProtKB-SubCell"/>
</dbReference>
<dbReference type="RefSeq" id="WP_170286325.1">
    <property type="nucleotide sequence ID" value="NZ_VLKE01000001.1"/>
</dbReference>
<comment type="caution">
    <text evidence="7">The sequence shown here is derived from an EMBL/GenBank/DDBJ whole genome shotgun (WGS) entry which is preliminary data.</text>
</comment>
<name>A0A562I247_MICOL</name>
<evidence type="ECO:0000256" key="4">
    <source>
        <dbReference type="ARBA" id="ARBA00022989"/>
    </source>
</evidence>
<evidence type="ECO:0000256" key="1">
    <source>
        <dbReference type="ARBA" id="ARBA00004651"/>
    </source>
</evidence>
<accession>A0A562I247</accession>
<dbReference type="Pfam" id="PF01810">
    <property type="entry name" value="LysE"/>
    <property type="match status" value="1"/>
</dbReference>
<sequence>MTNPKVLVFYLSVLPQFVAARQPVLPQLSVLVLTHVLVGLGWVAVVVLLLERTRAVLRRPGVRRWLEAGVGVVFLALAARLLLVPG</sequence>
<dbReference type="PANTHER" id="PTHR30086:SF20">
    <property type="entry name" value="ARGININE EXPORTER PROTEIN ARGO-RELATED"/>
    <property type="match status" value="1"/>
</dbReference>
<comment type="subcellular location">
    <subcellularLocation>
        <location evidence="1">Cell membrane</location>
        <topology evidence="1">Multi-pass membrane protein</topology>
    </subcellularLocation>
</comment>
<evidence type="ECO:0000256" key="5">
    <source>
        <dbReference type="ARBA" id="ARBA00023136"/>
    </source>
</evidence>
<dbReference type="Proteomes" id="UP000319825">
    <property type="component" value="Unassembled WGS sequence"/>
</dbReference>
<evidence type="ECO:0000256" key="3">
    <source>
        <dbReference type="ARBA" id="ARBA00022692"/>
    </source>
</evidence>
<protein>
    <submittedName>
        <fullName evidence="7">LysE type translocator</fullName>
    </submittedName>
</protein>
<dbReference type="InterPro" id="IPR001123">
    <property type="entry name" value="LeuE-type"/>
</dbReference>
<proteinExistence type="predicted"/>
<feature type="transmembrane region" description="Helical" evidence="6">
    <location>
        <begin position="62"/>
        <end position="83"/>
    </location>
</feature>
<reference evidence="7 8" key="1">
    <citation type="submission" date="2019-07" db="EMBL/GenBank/DDBJ databases">
        <title>R&amp;d 2014.</title>
        <authorList>
            <person name="Klenk H.-P."/>
        </authorList>
    </citation>
    <scope>NUCLEOTIDE SEQUENCE [LARGE SCALE GENOMIC DNA]</scope>
    <source>
        <strain evidence="7 8">DSM 43868</strain>
    </source>
</reference>
<dbReference type="GO" id="GO:0015171">
    <property type="term" value="F:amino acid transmembrane transporter activity"/>
    <property type="evidence" value="ECO:0007669"/>
    <property type="project" value="TreeGrafter"/>
</dbReference>
<evidence type="ECO:0000313" key="7">
    <source>
        <dbReference type="EMBL" id="TWH65111.1"/>
    </source>
</evidence>
<dbReference type="EMBL" id="VLKE01000001">
    <property type="protein sequence ID" value="TWH65111.1"/>
    <property type="molecule type" value="Genomic_DNA"/>
</dbReference>
<gene>
    <name evidence="7" type="ORF">JD77_00046</name>
</gene>
<evidence type="ECO:0000256" key="6">
    <source>
        <dbReference type="SAM" id="Phobius"/>
    </source>
</evidence>
<evidence type="ECO:0000256" key="2">
    <source>
        <dbReference type="ARBA" id="ARBA00022475"/>
    </source>
</evidence>
<keyword evidence="8" id="KW-1185">Reference proteome</keyword>
<keyword evidence="3 6" id="KW-0812">Transmembrane</keyword>
<dbReference type="PANTHER" id="PTHR30086">
    <property type="entry name" value="ARGININE EXPORTER PROTEIN ARGO"/>
    <property type="match status" value="1"/>
</dbReference>